<dbReference type="Proteomes" id="UP000199225">
    <property type="component" value="Unassembled WGS sequence"/>
</dbReference>
<keyword evidence="1 2" id="KW-0963">Cytoplasm</keyword>
<accession>A0A1G8Q5R7</accession>
<evidence type="ECO:0000256" key="2">
    <source>
        <dbReference type="HAMAP-Rule" id="MF_01103"/>
    </source>
</evidence>
<comment type="subcellular location">
    <subcellularLocation>
        <location evidence="2">Cytoplasm</location>
    </subcellularLocation>
</comment>
<dbReference type="GO" id="GO:0005737">
    <property type="term" value="C:cytoplasm"/>
    <property type="evidence" value="ECO:0007669"/>
    <property type="project" value="UniProtKB-SubCell"/>
</dbReference>
<organism evidence="4 5">
    <name type="scientific">Salimicrobium halophilum</name>
    <dbReference type="NCBI Taxonomy" id="86666"/>
    <lineage>
        <taxon>Bacteria</taxon>
        <taxon>Bacillati</taxon>
        <taxon>Bacillota</taxon>
        <taxon>Bacilli</taxon>
        <taxon>Bacillales</taxon>
        <taxon>Bacillaceae</taxon>
        <taxon>Salimicrobium</taxon>
    </lineage>
</organism>
<feature type="region of interest" description="Disordered" evidence="3">
    <location>
        <begin position="51"/>
        <end position="77"/>
    </location>
</feature>
<dbReference type="SUPFAM" id="SSF158221">
    <property type="entry name" value="YnzC-like"/>
    <property type="match status" value="1"/>
</dbReference>
<evidence type="ECO:0000256" key="1">
    <source>
        <dbReference type="ARBA" id="ARBA00022490"/>
    </source>
</evidence>
<evidence type="ECO:0000256" key="3">
    <source>
        <dbReference type="SAM" id="MobiDB-lite"/>
    </source>
</evidence>
<dbReference type="AlphaFoldDB" id="A0A1G8Q5R7"/>
<gene>
    <name evidence="4" type="ORF">SAMN04490247_0414</name>
</gene>
<comment type="similarity">
    <text evidence="2">Belongs to the UPF0291 family.</text>
</comment>
<name>A0A1G8Q5R7_9BACI</name>
<dbReference type="PANTHER" id="PTHR37300">
    <property type="entry name" value="UPF0291 PROTEIN CBO2609/CLC_2481"/>
    <property type="match status" value="1"/>
</dbReference>
<dbReference type="PANTHER" id="PTHR37300:SF1">
    <property type="entry name" value="UPF0291 PROTEIN YNZC"/>
    <property type="match status" value="1"/>
</dbReference>
<dbReference type="OrthoDB" id="390105at2"/>
<dbReference type="InterPro" id="IPR009242">
    <property type="entry name" value="DUF896"/>
</dbReference>
<proteinExistence type="inferred from homology"/>
<dbReference type="Pfam" id="PF05979">
    <property type="entry name" value="DUF896"/>
    <property type="match status" value="1"/>
</dbReference>
<feature type="compositionally biased region" description="Basic and acidic residues" evidence="3">
    <location>
        <begin position="58"/>
        <end position="77"/>
    </location>
</feature>
<dbReference type="Gene3D" id="1.10.287.540">
    <property type="entry name" value="Helix hairpin bin"/>
    <property type="match status" value="1"/>
</dbReference>
<keyword evidence="5" id="KW-1185">Reference proteome</keyword>
<dbReference type="EMBL" id="FNEV01000001">
    <property type="protein sequence ID" value="SDJ00114.1"/>
    <property type="molecule type" value="Genomic_DNA"/>
</dbReference>
<protein>
    <recommendedName>
        <fullName evidence="2">UPF0291 protein SAMN04490247_0414</fullName>
    </recommendedName>
</protein>
<evidence type="ECO:0000313" key="4">
    <source>
        <dbReference type="EMBL" id="SDJ00114.1"/>
    </source>
</evidence>
<dbReference type="STRING" id="86666.SAMN04490247_0414"/>
<dbReference type="RefSeq" id="WP_093191464.1">
    <property type="nucleotide sequence ID" value="NZ_FNEV01000001.1"/>
</dbReference>
<sequence>MLSQDKLDRINVLANKKKEEGLTSEEASEQQELRQEYLQNVRKSFKNHLKGMTVVDPNGKDVTPDKVKRMQENEKKH</sequence>
<evidence type="ECO:0000313" key="5">
    <source>
        <dbReference type="Proteomes" id="UP000199225"/>
    </source>
</evidence>
<reference evidence="5" key="1">
    <citation type="submission" date="2016-10" db="EMBL/GenBank/DDBJ databases">
        <authorList>
            <person name="Varghese N."/>
            <person name="Submissions S."/>
        </authorList>
    </citation>
    <scope>NUCLEOTIDE SEQUENCE [LARGE SCALE GENOMIC DNA]</scope>
    <source>
        <strain evidence="5">DSM 4771</strain>
    </source>
</reference>
<dbReference type="HAMAP" id="MF_01103">
    <property type="entry name" value="UPF0291"/>
    <property type="match status" value="1"/>
</dbReference>